<dbReference type="PROSITE" id="PS00211">
    <property type="entry name" value="ABC_TRANSPORTER_1"/>
    <property type="match status" value="1"/>
</dbReference>
<dbReference type="SUPFAM" id="SSF52540">
    <property type="entry name" value="P-loop containing nucleoside triphosphate hydrolases"/>
    <property type="match status" value="1"/>
</dbReference>
<dbReference type="InterPro" id="IPR003439">
    <property type="entry name" value="ABC_transporter-like_ATP-bd"/>
</dbReference>
<feature type="domain" description="ABC transporter" evidence="3">
    <location>
        <begin position="2"/>
        <end position="240"/>
    </location>
</feature>
<keyword evidence="1" id="KW-0547">Nucleotide-binding</keyword>
<evidence type="ECO:0000256" key="2">
    <source>
        <dbReference type="ARBA" id="ARBA00022840"/>
    </source>
</evidence>
<dbReference type="InterPro" id="IPR015854">
    <property type="entry name" value="ABC_transpr_LolD-like"/>
</dbReference>
<evidence type="ECO:0000259" key="3">
    <source>
        <dbReference type="PROSITE" id="PS50893"/>
    </source>
</evidence>
<dbReference type="KEGG" id="aaxa:NCTC10138_01128"/>
<evidence type="ECO:0000256" key="1">
    <source>
        <dbReference type="ARBA" id="ARBA00022741"/>
    </source>
</evidence>
<dbReference type="InterPro" id="IPR027417">
    <property type="entry name" value="P-loop_NTPase"/>
</dbReference>
<protein>
    <submittedName>
        <fullName evidence="4">ABC transporter ATP-binding protein</fullName>
        <ecNumber evidence="4">3.6.3.-</ecNumber>
    </submittedName>
</protein>
<dbReference type="InterPro" id="IPR017871">
    <property type="entry name" value="ABC_transporter-like_CS"/>
</dbReference>
<dbReference type="AlphaFoldDB" id="A0A449BE88"/>
<dbReference type="InterPro" id="IPR003593">
    <property type="entry name" value="AAA+_ATPase"/>
</dbReference>
<dbReference type="PROSITE" id="PS50893">
    <property type="entry name" value="ABC_TRANSPORTER_2"/>
    <property type="match status" value="1"/>
</dbReference>
<dbReference type="OrthoDB" id="389713at2"/>
<keyword evidence="4" id="KW-0378">Hydrolase</keyword>
<reference evidence="4 5" key="1">
    <citation type="submission" date="2019-01" db="EMBL/GenBank/DDBJ databases">
        <authorList>
            <consortium name="Pathogen Informatics"/>
        </authorList>
    </citation>
    <scope>NUCLEOTIDE SEQUENCE [LARGE SCALE GENOMIC DNA]</scope>
    <source>
        <strain evidence="4 5">NCTC10138</strain>
    </source>
</reference>
<dbReference type="STRING" id="1278311.GCA_000428705_01384"/>
<dbReference type="Proteomes" id="UP000289841">
    <property type="component" value="Chromosome"/>
</dbReference>
<dbReference type="EMBL" id="LR215048">
    <property type="protein sequence ID" value="VEU80746.1"/>
    <property type="molecule type" value="Genomic_DNA"/>
</dbReference>
<dbReference type="PANTHER" id="PTHR24220">
    <property type="entry name" value="IMPORT ATP-BINDING PROTEIN"/>
    <property type="match status" value="1"/>
</dbReference>
<evidence type="ECO:0000313" key="5">
    <source>
        <dbReference type="Proteomes" id="UP000289841"/>
    </source>
</evidence>
<gene>
    <name evidence="4" type="primary">metN2</name>
    <name evidence="4" type="ORF">NCTC10138_01128</name>
</gene>
<dbReference type="GO" id="GO:0016887">
    <property type="term" value="F:ATP hydrolysis activity"/>
    <property type="evidence" value="ECO:0007669"/>
    <property type="project" value="InterPro"/>
</dbReference>
<dbReference type="Pfam" id="PF00005">
    <property type="entry name" value="ABC_tran"/>
    <property type="match status" value="1"/>
</dbReference>
<dbReference type="GO" id="GO:0022857">
    <property type="term" value="F:transmembrane transporter activity"/>
    <property type="evidence" value="ECO:0007669"/>
    <property type="project" value="TreeGrafter"/>
</dbReference>
<dbReference type="GO" id="GO:0005524">
    <property type="term" value="F:ATP binding"/>
    <property type="evidence" value="ECO:0007669"/>
    <property type="project" value="UniProtKB-KW"/>
</dbReference>
<keyword evidence="2 4" id="KW-0067">ATP-binding</keyword>
<dbReference type="PANTHER" id="PTHR24220:SF676">
    <property type="entry name" value="OLIGOPEPTIDE TRANSPORT ATP-BINDING PROTEIN AMIE"/>
    <property type="match status" value="1"/>
</dbReference>
<dbReference type="EC" id="3.6.3.-" evidence="4"/>
<dbReference type="SMART" id="SM00382">
    <property type="entry name" value="AAA"/>
    <property type="match status" value="1"/>
</dbReference>
<name>A0A449BE88_HAPAX</name>
<dbReference type="Gene3D" id="3.40.50.300">
    <property type="entry name" value="P-loop containing nucleotide triphosphate hydrolases"/>
    <property type="match status" value="1"/>
</dbReference>
<dbReference type="GO" id="GO:0005886">
    <property type="term" value="C:plasma membrane"/>
    <property type="evidence" value="ECO:0007669"/>
    <property type="project" value="TreeGrafter"/>
</dbReference>
<proteinExistence type="predicted"/>
<organism evidence="4 5">
    <name type="scientific">Haploplasma axanthum</name>
    <name type="common">Acholeplasma axanthum</name>
    <dbReference type="NCBI Taxonomy" id="29552"/>
    <lineage>
        <taxon>Bacteria</taxon>
        <taxon>Bacillati</taxon>
        <taxon>Mycoplasmatota</taxon>
        <taxon>Mollicutes</taxon>
        <taxon>Acholeplasmatales</taxon>
        <taxon>Acholeplasmataceae</taxon>
        <taxon>Haploplasma</taxon>
    </lineage>
</organism>
<accession>A0A449BE88</accession>
<sequence length="243" mass="27503">MVEFVNVNKAFFDKKIESFSIKNLTFKTDNEVLGIVGKSGSGKSTILQLLTGILNVDSGNIYFNGIDITTLKPNKKLAYLRDIGFIFQKFNLLTNLTVIENITLPLKIIGIKKNERIKRGLELIEYIGLSSLENRYPHQLSGGQLQRVAIARALINNPKILLCDEITSALDQETYYEILSLLLKIKNDLNLSIIFVSHDLNVIKMICDRVLVIENGLLTDTINLPKKSFKSFEFDYKTILESD</sequence>
<keyword evidence="5" id="KW-1185">Reference proteome</keyword>
<dbReference type="RefSeq" id="WP_026390827.1">
    <property type="nucleotide sequence ID" value="NZ_LR215048.1"/>
</dbReference>
<evidence type="ECO:0000313" key="4">
    <source>
        <dbReference type="EMBL" id="VEU80746.1"/>
    </source>
</evidence>